<keyword evidence="3" id="KW-1185">Reference proteome</keyword>
<name>A0ABT9SSD2_9FLAO</name>
<reference evidence="2 3" key="1">
    <citation type="submission" date="2023-07" db="EMBL/GenBank/DDBJ databases">
        <title>Sorghum-associated microbial communities from plants grown in Nebraska, USA.</title>
        <authorList>
            <person name="Schachtman D."/>
        </authorList>
    </citation>
    <scope>NUCLEOTIDE SEQUENCE [LARGE SCALE GENOMIC DNA]</scope>
    <source>
        <strain evidence="2 3">CC351</strain>
    </source>
</reference>
<dbReference type="RefSeq" id="WP_306845999.1">
    <property type="nucleotide sequence ID" value="NZ_JAUSRL010000007.1"/>
</dbReference>
<evidence type="ECO:0000313" key="3">
    <source>
        <dbReference type="Proteomes" id="UP001235513"/>
    </source>
</evidence>
<evidence type="ECO:0000313" key="2">
    <source>
        <dbReference type="EMBL" id="MDP9961734.1"/>
    </source>
</evidence>
<sequence length="152" mass="17218">MKTINYILIILFFSSGCSAQNYKLIEAVHTTNLGGVKGSRSENFNIKVKDISKIEPKYLLAGNVKIPLKKQNKNGILHLQGIYLPESSDQITIDANGAIKNPEHDQILDLSKVYLISENKKNKKQIKQKINFLHKNNEINNKISTEREDSPQ</sequence>
<evidence type="ECO:0008006" key="4">
    <source>
        <dbReference type="Google" id="ProtNLM"/>
    </source>
</evidence>
<feature type="chain" id="PRO_5046352518" description="Lipoprotein" evidence="1">
    <location>
        <begin position="20"/>
        <end position="152"/>
    </location>
</feature>
<dbReference type="Proteomes" id="UP001235513">
    <property type="component" value="Unassembled WGS sequence"/>
</dbReference>
<protein>
    <recommendedName>
        <fullName evidence="4">Lipoprotein</fullName>
    </recommendedName>
</protein>
<gene>
    <name evidence="2" type="ORF">J2T04_003646</name>
</gene>
<keyword evidence="1" id="KW-0732">Signal</keyword>
<evidence type="ECO:0000256" key="1">
    <source>
        <dbReference type="SAM" id="SignalP"/>
    </source>
</evidence>
<accession>A0ABT9SSD2</accession>
<dbReference type="PROSITE" id="PS51257">
    <property type="entry name" value="PROKAR_LIPOPROTEIN"/>
    <property type="match status" value="1"/>
</dbReference>
<proteinExistence type="predicted"/>
<comment type="caution">
    <text evidence="2">The sequence shown here is derived from an EMBL/GenBank/DDBJ whole genome shotgun (WGS) entry which is preliminary data.</text>
</comment>
<organism evidence="2 3">
    <name type="scientific">Chryseobacterium lathyri</name>
    <dbReference type="NCBI Taxonomy" id="395933"/>
    <lineage>
        <taxon>Bacteria</taxon>
        <taxon>Pseudomonadati</taxon>
        <taxon>Bacteroidota</taxon>
        <taxon>Flavobacteriia</taxon>
        <taxon>Flavobacteriales</taxon>
        <taxon>Weeksellaceae</taxon>
        <taxon>Chryseobacterium group</taxon>
        <taxon>Chryseobacterium</taxon>
    </lineage>
</organism>
<feature type="signal peptide" evidence="1">
    <location>
        <begin position="1"/>
        <end position="19"/>
    </location>
</feature>
<dbReference type="EMBL" id="JAUSRL010000007">
    <property type="protein sequence ID" value="MDP9961734.1"/>
    <property type="molecule type" value="Genomic_DNA"/>
</dbReference>